<protein>
    <submittedName>
        <fullName evidence="1">Uncharacterized protein</fullName>
    </submittedName>
</protein>
<organism evidence="1">
    <name type="scientific">Uncultured archaeon GZfos26G2</name>
    <dbReference type="NCBI Taxonomy" id="3386331"/>
    <lineage>
        <taxon>Archaea</taxon>
        <taxon>Methanobacteriati</taxon>
        <taxon>Methanobacteriota</taxon>
        <taxon>Stenosarchaea group</taxon>
        <taxon>Methanomicrobia</taxon>
        <taxon>Candidatus Methanophagales</taxon>
        <taxon>Candidatus Methanophagaceae</taxon>
        <taxon>Candidatus Methanophaga</taxon>
    </lineage>
</organism>
<accession>Q649H2</accession>
<evidence type="ECO:0000313" key="1">
    <source>
        <dbReference type="EMBL" id="AAU83955.1"/>
    </source>
</evidence>
<reference evidence="1" key="1">
    <citation type="journal article" date="2004" name="Science">
        <title>Reverse methanogenesis: testing the hypothesis with environmental genomics.</title>
        <authorList>
            <person name="Hallam S.J."/>
            <person name="Putnam N."/>
            <person name="Preston C.M."/>
            <person name="Detter J.C."/>
            <person name="Rokhsar D."/>
            <person name="Richardson P.M."/>
            <person name="DeLong E.F."/>
        </authorList>
    </citation>
    <scope>NUCLEOTIDE SEQUENCE</scope>
</reference>
<name>Q649H2_UNCAG</name>
<dbReference type="EMBL" id="AY714863">
    <property type="protein sequence ID" value="AAU83955.1"/>
    <property type="molecule type" value="Genomic_DNA"/>
</dbReference>
<proteinExistence type="predicted"/>
<gene>
    <name evidence="1" type="ORF">GZ35A2_30</name>
</gene>
<sequence>MVNLFFRKGHIFSLVKLLKLLFYHERFVYDCRNRRYRLEKWDVHHISMHRFS</sequence>
<reference evidence="1" key="2">
    <citation type="submission" date="2004-08" db="EMBL/GenBank/DDBJ databases">
        <authorList>
            <person name="Putnam N."/>
            <person name="Detter J.C."/>
            <person name="Richardson P.M."/>
            <person name="Rokhsar D."/>
        </authorList>
    </citation>
    <scope>NUCLEOTIDE SEQUENCE</scope>
</reference>
<dbReference type="AlphaFoldDB" id="Q649H2"/>